<evidence type="ECO:0000313" key="3">
    <source>
        <dbReference type="Proteomes" id="UP000636479"/>
    </source>
</evidence>
<accession>A0A8H6SHE1</accession>
<comment type="caution">
    <text evidence="2">The sequence shown here is derived from an EMBL/GenBank/DDBJ whole genome shotgun (WGS) entry which is preliminary data.</text>
</comment>
<dbReference type="EMBL" id="JACAZF010000007">
    <property type="protein sequence ID" value="KAF7299389.1"/>
    <property type="molecule type" value="Genomic_DNA"/>
</dbReference>
<dbReference type="GeneID" id="59348051"/>
<feature type="compositionally biased region" description="Basic and acidic residues" evidence="1">
    <location>
        <begin position="127"/>
        <end position="141"/>
    </location>
</feature>
<dbReference type="AlphaFoldDB" id="A0A8H6SHE1"/>
<feature type="region of interest" description="Disordered" evidence="1">
    <location>
        <begin position="110"/>
        <end position="141"/>
    </location>
</feature>
<organism evidence="2 3">
    <name type="scientific">Mycena indigotica</name>
    <dbReference type="NCBI Taxonomy" id="2126181"/>
    <lineage>
        <taxon>Eukaryota</taxon>
        <taxon>Fungi</taxon>
        <taxon>Dikarya</taxon>
        <taxon>Basidiomycota</taxon>
        <taxon>Agaricomycotina</taxon>
        <taxon>Agaricomycetes</taxon>
        <taxon>Agaricomycetidae</taxon>
        <taxon>Agaricales</taxon>
        <taxon>Marasmiineae</taxon>
        <taxon>Mycenaceae</taxon>
        <taxon>Mycena</taxon>
    </lineage>
</organism>
<gene>
    <name evidence="2" type="ORF">MIND_00888300</name>
</gene>
<evidence type="ECO:0000256" key="1">
    <source>
        <dbReference type="SAM" id="MobiDB-lite"/>
    </source>
</evidence>
<name>A0A8H6SHE1_9AGAR</name>
<reference evidence="2" key="1">
    <citation type="submission" date="2020-05" db="EMBL/GenBank/DDBJ databases">
        <title>Mycena genomes resolve the evolution of fungal bioluminescence.</title>
        <authorList>
            <person name="Tsai I.J."/>
        </authorList>
    </citation>
    <scope>NUCLEOTIDE SEQUENCE</scope>
    <source>
        <strain evidence="2">171206Taipei</strain>
    </source>
</reference>
<evidence type="ECO:0000313" key="2">
    <source>
        <dbReference type="EMBL" id="KAF7299389.1"/>
    </source>
</evidence>
<dbReference type="RefSeq" id="XP_037218777.1">
    <property type="nucleotide sequence ID" value="XM_037365535.1"/>
</dbReference>
<protein>
    <submittedName>
        <fullName evidence="2">Uncharacterized protein</fullName>
    </submittedName>
</protein>
<keyword evidence="3" id="KW-1185">Reference proteome</keyword>
<sequence length="141" mass="14915">MRLPIPGLVEAEAEVVVIGVEEGAGIVAGVQEGVVEDHLPLVAVPLLPLVDVALPPMTMTSTALVLRPHSVVVGHVHQNQTVLLGHPPAHRHPLKVIAVVHAHTLARAHRRLPAPTEETVASQPPTQEEHLAASKTLSESK</sequence>
<proteinExistence type="predicted"/>
<dbReference type="Proteomes" id="UP000636479">
    <property type="component" value="Unassembled WGS sequence"/>
</dbReference>